<evidence type="ECO:0000313" key="2">
    <source>
        <dbReference type="EMBL" id="QLH14954.1"/>
    </source>
</evidence>
<dbReference type="Gene3D" id="2.30.30.140">
    <property type="match status" value="1"/>
</dbReference>
<dbReference type="SUPFAM" id="SSF159127">
    <property type="entry name" value="HupF/HypC-like"/>
    <property type="match status" value="1"/>
</dbReference>
<dbReference type="AlphaFoldDB" id="A0A1K2FCC4"/>
<evidence type="ECO:0000256" key="1">
    <source>
        <dbReference type="ARBA" id="ARBA00006018"/>
    </source>
</evidence>
<name>A0A1K2FCC4_PARPN</name>
<sequence length="103" mass="10358">MCMGIPMRLAQVDGIAGQSEGGDLIDLSLTADAQAGDWVLTFLGTAHEVIDADRAARIAAALQGLRAVMAGGDASGAFADLEGRTPALPSHLQAALAAGRKTG</sequence>
<dbReference type="EMBL" id="CP058690">
    <property type="protein sequence ID" value="QLH14954.1"/>
    <property type="molecule type" value="Genomic_DNA"/>
</dbReference>
<dbReference type="InterPro" id="IPR001109">
    <property type="entry name" value="Hydrogenase_HupF/HypC"/>
</dbReference>
<accession>A0A1K2FCC4</accession>
<dbReference type="RefSeq" id="WP_011749370.1">
    <property type="nucleotide sequence ID" value="NZ_CP058690.1"/>
</dbReference>
<gene>
    <name evidence="2" type="ORF">HYQ43_11880</name>
    <name evidence="3" type="ORF">HYQ43_18845</name>
</gene>
<organism evidence="2 4">
    <name type="scientific">Paracoccus pantotrophus</name>
    <name type="common">Thiosphaera pantotropha</name>
    <dbReference type="NCBI Taxonomy" id="82367"/>
    <lineage>
        <taxon>Bacteria</taxon>
        <taxon>Pseudomonadati</taxon>
        <taxon>Pseudomonadota</taxon>
        <taxon>Alphaproteobacteria</taxon>
        <taxon>Rhodobacterales</taxon>
        <taxon>Paracoccaceae</taxon>
        <taxon>Paracoccus</taxon>
    </lineage>
</organism>
<evidence type="ECO:0000313" key="3">
    <source>
        <dbReference type="EMBL" id="QLH16155.1"/>
    </source>
</evidence>
<dbReference type="EMBL" id="CP058690">
    <property type="protein sequence ID" value="QLH16155.1"/>
    <property type="molecule type" value="Genomic_DNA"/>
</dbReference>
<comment type="similarity">
    <text evidence="1">Belongs to the HupF/HypC family.</text>
</comment>
<dbReference type="Proteomes" id="UP000509322">
    <property type="component" value="Chromosome 2"/>
</dbReference>
<protein>
    <submittedName>
        <fullName evidence="2">HypC/HybG/HupF family hydrogenase formation chaperone</fullName>
    </submittedName>
</protein>
<dbReference type="NCBIfam" id="TIGR00074">
    <property type="entry name" value="hypC_hupF"/>
    <property type="match status" value="1"/>
</dbReference>
<reference evidence="2 4" key="1">
    <citation type="submission" date="2020-07" db="EMBL/GenBank/DDBJ databases">
        <title>The complete genome of Paracoccus pantotrophus ACCC 10489.</title>
        <authorList>
            <person name="Si Y."/>
        </authorList>
    </citation>
    <scope>NUCLEOTIDE SEQUENCE [LARGE SCALE GENOMIC DNA]</scope>
    <source>
        <strain evidence="2 4">ACCC10489</strain>
    </source>
</reference>
<proteinExistence type="inferred from homology"/>
<evidence type="ECO:0000313" key="4">
    <source>
        <dbReference type="Proteomes" id="UP000509322"/>
    </source>
</evidence>
<dbReference type="GeneID" id="93452780"/>
<dbReference type="eggNOG" id="COG0298">
    <property type="taxonomic scope" value="Bacteria"/>
</dbReference>
<dbReference type="Pfam" id="PF01455">
    <property type="entry name" value="HupF_HypC"/>
    <property type="match status" value="1"/>
</dbReference>
<dbReference type="PRINTS" id="PR00445">
    <property type="entry name" value="HUPFHYPC"/>
</dbReference>